<accession>A0A5R9GC67</accession>
<keyword evidence="1" id="KW-0812">Transmembrane</keyword>
<dbReference type="EMBL" id="VCIW01000007">
    <property type="protein sequence ID" value="TLS51926.1"/>
    <property type="molecule type" value="Genomic_DNA"/>
</dbReference>
<dbReference type="PANTHER" id="PTHR34821:SF3">
    <property type="entry name" value="MEMBRANE PROTEIN"/>
    <property type="match status" value="1"/>
</dbReference>
<evidence type="ECO:0000313" key="3">
    <source>
        <dbReference type="Proteomes" id="UP000309676"/>
    </source>
</evidence>
<dbReference type="AlphaFoldDB" id="A0A5R9GC67"/>
<dbReference type="OrthoDB" id="9789346at2"/>
<dbReference type="Pfam" id="PF04657">
    <property type="entry name" value="DMT_YdcZ"/>
    <property type="match status" value="1"/>
</dbReference>
<feature type="transmembrane region" description="Helical" evidence="1">
    <location>
        <begin position="88"/>
        <end position="106"/>
    </location>
</feature>
<comment type="caution">
    <text evidence="2">The sequence shown here is derived from an EMBL/GenBank/DDBJ whole genome shotgun (WGS) entry which is preliminary data.</text>
</comment>
<feature type="transmembrane region" description="Helical" evidence="1">
    <location>
        <begin position="112"/>
        <end position="133"/>
    </location>
</feature>
<evidence type="ECO:0000256" key="1">
    <source>
        <dbReference type="SAM" id="Phobius"/>
    </source>
</evidence>
<organism evidence="2 3">
    <name type="scientific">Paenibacillus antri</name>
    <dbReference type="NCBI Taxonomy" id="2582848"/>
    <lineage>
        <taxon>Bacteria</taxon>
        <taxon>Bacillati</taxon>
        <taxon>Bacillota</taxon>
        <taxon>Bacilli</taxon>
        <taxon>Bacillales</taxon>
        <taxon>Paenibacillaceae</taxon>
        <taxon>Paenibacillus</taxon>
    </lineage>
</organism>
<feature type="transmembrane region" description="Helical" evidence="1">
    <location>
        <begin position="23"/>
        <end position="43"/>
    </location>
</feature>
<proteinExistence type="predicted"/>
<protein>
    <submittedName>
        <fullName evidence="2">DMT family transporter</fullName>
    </submittedName>
</protein>
<keyword evidence="1" id="KW-1133">Transmembrane helix</keyword>
<name>A0A5R9GC67_9BACL</name>
<dbReference type="InterPro" id="IPR006750">
    <property type="entry name" value="YdcZ"/>
</dbReference>
<dbReference type="Proteomes" id="UP000309676">
    <property type="component" value="Unassembled WGS sequence"/>
</dbReference>
<dbReference type="GO" id="GO:0005886">
    <property type="term" value="C:plasma membrane"/>
    <property type="evidence" value="ECO:0007669"/>
    <property type="project" value="TreeGrafter"/>
</dbReference>
<dbReference type="PANTHER" id="PTHR34821">
    <property type="entry name" value="INNER MEMBRANE PROTEIN YDCZ"/>
    <property type="match status" value="1"/>
</dbReference>
<gene>
    <name evidence="2" type="ORF">FE782_13575</name>
</gene>
<feature type="transmembrane region" description="Helical" evidence="1">
    <location>
        <begin position="55"/>
        <end position="76"/>
    </location>
</feature>
<keyword evidence="1" id="KW-0472">Membrane</keyword>
<evidence type="ECO:0000313" key="2">
    <source>
        <dbReference type="EMBL" id="TLS51926.1"/>
    </source>
</evidence>
<reference evidence="2 3" key="1">
    <citation type="submission" date="2019-05" db="EMBL/GenBank/DDBJ databases">
        <authorList>
            <person name="Narsing Rao M.P."/>
            <person name="Li W.J."/>
        </authorList>
    </citation>
    <scope>NUCLEOTIDE SEQUENCE [LARGE SCALE GENOMIC DNA]</scope>
    <source>
        <strain evidence="2 3">SYSU_K30003</strain>
    </source>
</reference>
<sequence length="165" mass="17647">MSFPAGRFPPYDRSKRIGRREEGTLMGWLFGVLAGGFIALQGVANARIGAAIGTWQAATLTQFTGFVAAALLLTLARDRRMHALARVKPYYLAGGAFAAIIIFGNVTAIHRIGMTLAVSLVLIAQLALTYLAESNGWFGANKRRMRWPQAVGIALMAVGAVIVKG</sequence>
<keyword evidence="3" id="KW-1185">Reference proteome</keyword>